<proteinExistence type="predicted"/>
<sequence length="233" mass="25397">MKSRLRNAPPSEPPLPGLALIAAAARCGFYLLRTESGWEKKHRQRKRDERTHQKLVRVRSSSLPDKDPGAGLQLHLVRGPLQARHLGLRVAVEVELHHVVPHGDGETSPGVHHGGHREPGRLVRRLRAGLRVVQDDVLVAALHGRQLDGHVHDLLRGVRDGEDNAASFRGGFQVEAEGEVSVEWARQVGAGQLARVGLGAEDIARPVVGPVDPGDRTGRRIPNQLLQGDSSVF</sequence>
<comment type="caution">
    <text evidence="1">The sequence shown here is derived from an EMBL/GenBank/DDBJ whole genome shotgun (WGS) entry which is preliminary data.</text>
</comment>
<keyword evidence="2" id="KW-1185">Reference proteome</keyword>
<dbReference type="AlphaFoldDB" id="A0A4Z2HA56"/>
<evidence type="ECO:0000313" key="1">
    <source>
        <dbReference type="EMBL" id="TNN61893.1"/>
    </source>
</evidence>
<gene>
    <name evidence="1" type="ORF">EYF80_027909</name>
</gene>
<accession>A0A4Z2HA56</accession>
<protein>
    <submittedName>
        <fullName evidence="1">Uncharacterized protein</fullName>
    </submittedName>
</protein>
<dbReference type="Proteomes" id="UP000314294">
    <property type="component" value="Unassembled WGS sequence"/>
</dbReference>
<reference evidence="1 2" key="1">
    <citation type="submission" date="2019-03" db="EMBL/GenBank/DDBJ databases">
        <title>First draft genome of Liparis tanakae, snailfish: a comprehensive survey of snailfish specific genes.</title>
        <authorList>
            <person name="Kim W."/>
            <person name="Song I."/>
            <person name="Jeong J.-H."/>
            <person name="Kim D."/>
            <person name="Kim S."/>
            <person name="Ryu S."/>
            <person name="Song J.Y."/>
            <person name="Lee S.K."/>
        </authorList>
    </citation>
    <scope>NUCLEOTIDE SEQUENCE [LARGE SCALE GENOMIC DNA]</scope>
    <source>
        <tissue evidence="1">Muscle</tissue>
    </source>
</reference>
<organism evidence="1 2">
    <name type="scientific">Liparis tanakae</name>
    <name type="common">Tanaka's snailfish</name>
    <dbReference type="NCBI Taxonomy" id="230148"/>
    <lineage>
        <taxon>Eukaryota</taxon>
        <taxon>Metazoa</taxon>
        <taxon>Chordata</taxon>
        <taxon>Craniata</taxon>
        <taxon>Vertebrata</taxon>
        <taxon>Euteleostomi</taxon>
        <taxon>Actinopterygii</taxon>
        <taxon>Neopterygii</taxon>
        <taxon>Teleostei</taxon>
        <taxon>Neoteleostei</taxon>
        <taxon>Acanthomorphata</taxon>
        <taxon>Eupercaria</taxon>
        <taxon>Perciformes</taxon>
        <taxon>Cottioidei</taxon>
        <taxon>Cottales</taxon>
        <taxon>Liparidae</taxon>
        <taxon>Liparis</taxon>
    </lineage>
</organism>
<name>A0A4Z2HA56_9TELE</name>
<evidence type="ECO:0000313" key="2">
    <source>
        <dbReference type="Proteomes" id="UP000314294"/>
    </source>
</evidence>
<dbReference type="EMBL" id="SRLO01000306">
    <property type="protein sequence ID" value="TNN61893.1"/>
    <property type="molecule type" value="Genomic_DNA"/>
</dbReference>